<dbReference type="AlphaFoldDB" id="A0A317CE01"/>
<feature type="domain" description="MobA-like NTP transferase" evidence="19">
    <location>
        <begin position="6"/>
        <end position="128"/>
    </location>
</feature>
<dbReference type="InterPro" id="IPR025877">
    <property type="entry name" value="MobA-like_NTP_Trfase"/>
</dbReference>
<dbReference type="Pfam" id="PF00132">
    <property type="entry name" value="Hexapep"/>
    <property type="match status" value="1"/>
</dbReference>
<keyword evidence="11 18" id="KW-0573">Peptidoglycan synthesis</keyword>
<dbReference type="HAMAP" id="MF_01631">
    <property type="entry name" value="GlmU"/>
    <property type="match status" value="1"/>
</dbReference>
<evidence type="ECO:0000256" key="13">
    <source>
        <dbReference type="ARBA" id="ARBA00023315"/>
    </source>
</evidence>
<comment type="caution">
    <text evidence="21">The sequence shown here is derived from an EMBL/GenBank/DDBJ whole genome shotgun (WGS) entry which is preliminary data.</text>
</comment>
<dbReference type="EMBL" id="QGKL01000039">
    <property type="protein sequence ID" value="PWQ94530.1"/>
    <property type="molecule type" value="Genomic_DNA"/>
</dbReference>
<dbReference type="SUPFAM" id="SSF51161">
    <property type="entry name" value="Trimeric LpxA-like enzymes"/>
    <property type="match status" value="1"/>
</dbReference>
<dbReference type="PANTHER" id="PTHR43584">
    <property type="entry name" value="NUCLEOTIDYL TRANSFERASE"/>
    <property type="match status" value="1"/>
</dbReference>
<feature type="binding site" evidence="18">
    <location>
        <begin position="385"/>
        <end position="386"/>
    </location>
    <ligand>
        <name>acetyl-CoA</name>
        <dbReference type="ChEBI" id="CHEBI:57288"/>
    </ligand>
</feature>
<comment type="cofactor">
    <cofactor evidence="18">
        <name>Mg(2+)</name>
        <dbReference type="ChEBI" id="CHEBI:18420"/>
    </cofactor>
    <text evidence="18">Binds 1 Mg(2+) ion per subunit.</text>
</comment>
<keyword evidence="5 18" id="KW-0808">Transferase</keyword>
<dbReference type="GO" id="GO:0003977">
    <property type="term" value="F:UDP-N-acetylglucosamine diphosphorylase activity"/>
    <property type="evidence" value="ECO:0007669"/>
    <property type="project" value="UniProtKB-UniRule"/>
</dbReference>
<comment type="subunit">
    <text evidence="18">Homotrimer.</text>
</comment>
<dbReference type="Pfam" id="PF25087">
    <property type="entry name" value="GMPPB_C"/>
    <property type="match status" value="1"/>
</dbReference>
<evidence type="ECO:0000256" key="4">
    <source>
        <dbReference type="ARBA" id="ARBA00022490"/>
    </source>
</evidence>
<evidence type="ECO:0000259" key="20">
    <source>
        <dbReference type="Pfam" id="PF25087"/>
    </source>
</evidence>
<dbReference type="NCBIfam" id="TIGR01173">
    <property type="entry name" value="glmU"/>
    <property type="match status" value="1"/>
</dbReference>
<proteinExistence type="inferred from homology"/>
<feature type="binding site" evidence="18">
    <location>
        <position position="332"/>
    </location>
    <ligand>
        <name>UDP-N-acetyl-alpha-D-glucosamine</name>
        <dbReference type="ChEBI" id="CHEBI:57705"/>
    </ligand>
</feature>
<dbReference type="GO" id="GO:0000287">
    <property type="term" value="F:magnesium ion binding"/>
    <property type="evidence" value="ECO:0007669"/>
    <property type="project" value="UniProtKB-UniRule"/>
</dbReference>
<evidence type="ECO:0000256" key="3">
    <source>
        <dbReference type="ARBA" id="ARBA00007947"/>
    </source>
</evidence>
<feature type="active site" description="Proton acceptor" evidence="18">
    <location>
        <position position="362"/>
    </location>
</feature>
<feature type="binding site" evidence="18">
    <location>
        <position position="22"/>
    </location>
    <ligand>
        <name>UDP-N-acetyl-alpha-D-glucosamine</name>
        <dbReference type="ChEBI" id="CHEBI:57705"/>
    </ligand>
</feature>
<evidence type="ECO:0000256" key="18">
    <source>
        <dbReference type="HAMAP-Rule" id="MF_01631"/>
    </source>
</evidence>
<evidence type="ECO:0000259" key="19">
    <source>
        <dbReference type="Pfam" id="PF12804"/>
    </source>
</evidence>
<evidence type="ECO:0000256" key="2">
    <source>
        <dbReference type="ARBA" id="ARBA00007707"/>
    </source>
</evidence>
<feature type="binding site" evidence="18">
    <location>
        <begin position="8"/>
        <end position="11"/>
    </location>
    <ligand>
        <name>UDP-N-acetyl-alpha-D-glucosamine</name>
        <dbReference type="ChEBI" id="CHEBI:57705"/>
    </ligand>
</feature>
<dbReference type="Gene3D" id="3.90.550.10">
    <property type="entry name" value="Spore Coat Polysaccharide Biosynthesis Protein SpsA, Chain A"/>
    <property type="match status" value="1"/>
</dbReference>
<feature type="binding site" evidence="18">
    <location>
        <position position="226"/>
    </location>
    <ligand>
        <name>UDP-N-acetyl-alpha-D-glucosamine</name>
        <dbReference type="ChEBI" id="CHEBI:57705"/>
    </ligand>
</feature>
<keyword evidence="22" id="KW-1185">Reference proteome</keyword>
<dbReference type="InterPro" id="IPR011004">
    <property type="entry name" value="Trimer_LpxA-like_sf"/>
</dbReference>
<evidence type="ECO:0000256" key="9">
    <source>
        <dbReference type="ARBA" id="ARBA00022842"/>
    </source>
</evidence>
<keyword evidence="4 18" id="KW-0963">Cytoplasm</keyword>
<evidence type="ECO:0000256" key="16">
    <source>
        <dbReference type="ARBA" id="ARBA00048493"/>
    </source>
</evidence>
<feature type="domain" description="Mannose-1-phosphate guanyltransferase C-terminal" evidence="20">
    <location>
        <begin position="262"/>
        <end position="343"/>
    </location>
</feature>
<dbReference type="OrthoDB" id="9775031at2"/>
<evidence type="ECO:0000256" key="10">
    <source>
        <dbReference type="ARBA" id="ARBA00022960"/>
    </source>
</evidence>
<dbReference type="InterPro" id="IPR050065">
    <property type="entry name" value="GlmU-like"/>
</dbReference>
<organism evidence="21 22">
    <name type="scientific">Leucothrix arctica</name>
    <dbReference type="NCBI Taxonomy" id="1481894"/>
    <lineage>
        <taxon>Bacteria</taxon>
        <taxon>Pseudomonadati</taxon>
        <taxon>Pseudomonadota</taxon>
        <taxon>Gammaproteobacteria</taxon>
        <taxon>Thiotrichales</taxon>
        <taxon>Thiotrichaceae</taxon>
        <taxon>Leucothrix</taxon>
    </lineage>
</organism>
<feature type="region of interest" description="N-acetyltransferase" evidence="18">
    <location>
        <begin position="250"/>
        <end position="459"/>
    </location>
</feature>
<dbReference type="GO" id="GO:0016020">
    <property type="term" value="C:membrane"/>
    <property type="evidence" value="ECO:0007669"/>
    <property type="project" value="GOC"/>
</dbReference>
<evidence type="ECO:0000256" key="17">
    <source>
        <dbReference type="ARBA" id="ARBA00049628"/>
    </source>
</evidence>
<feature type="binding site" evidence="18">
    <location>
        <position position="102"/>
    </location>
    <ligand>
        <name>Mg(2+)</name>
        <dbReference type="ChEBI" id="CHEBI:18420"/>
    </ligand>
</feature>
<feature type="binding site" evidence="18">
    <location>
        <position position="379"/>
    </location>
    <ligand>
        <name>acetyl-CoA</name>
        <dbReference type="ChEBI" id="CHEBI:57288"/>
    </ligand>
</feature>
<evidence type="ECO:0000256" key="8">
    <source>
        <dbReference type="ARBA" id="ARBA00022737"/>
    </source>
</evidence>
<accession>A0A317CE01</accession>
<evidence type="ECO:0000256" key="14">
    <source>
        <dbReference type="ARBA" id="ARBA00023316"/>
    </source>
</evidence>
<evidence type="ECO:0000256" key="5">
    <source>
        <dbReference type="ARBA" id="ARBA00022679"/>
    </source>
</evidence>
<keyword evidence="13 18" id="KW-0012">Acyltransferase</keyword>
<keyword evidence="10 18" id="KW-0133">Cell shape</keyword>
<dbReference type="GO" id="GO:0009252">
    <property type="term" value="P:peptidoglycan biosynthetic process"/>
    <property type="evidence" value="ECO:0007669"/>
    <property type="project" value="UniProtKB-UniRule"/>
</dbReference>
<comment type="pathway">
    <text evidence="18">Bacterial outer membrane biogenesis; LPS lipid A biosynthesis.</text>
</comment>
<feature type="binding site" evidence="18">
    <location>
        <position position="404"/>
    </location>
    <ligand>
        <name>acetyl-CoA</name>
        <dbReference type="ChEBI" id="CHEBI:57288"/>
    </ligand>
</feature>
<feature type="region of interest" description="Linker" evidence="18">
    <location>
        <begin position="229"/>
        <end position="249"/>
    </location>
</feature>
<comment type="function">
    <text evidence="17 18">Catalyzes the last two sequential reactions in the de novo biosynthetic pathway for UDP-N-acetylglucosamine (UDP-GlcNAc). The C-terminal domain catalyzes the transfer of acetyl group from acetyl coenzyme A to glucosamine-1-phosphate (GlcN-1-P) to produce N-acetylglucosamine-1-phosphate (GlcNAc-1-P), which is converted into UDP-GlcNAc by the transfer of uridine 5-monophosphate (from uridine 5-triphosphate), a reaction catalyzed by the N-terminal domain.</text>
</comment>
<dbReference type="RefSeq" id="WP_109824179.1">
    <property type="nucleotide sequence ID" value="NZ_QGKL01000039.1"/>
</dbReference>
<feature type="binding site" evidence="18">
    <location>
        <position position="226"/>
    </location>
    <ligand>
        <name>Mg(2+)</name>
        <dbReference type="ChEBI" id="CHEBI:18420"/>
    </ligand>
</feature>
<dbReference type="GO" id="GO:0005737">
    <property type="term" value="C:cytoplasm"/>
    <property type="evidence" value="ECO:0007669"/>
    <property type="project" value="UniProtKB-SubCell"/>
</dbReference>
<feature type="binding site" evidence="18">
    <location>
        <position position="365"/>
    </location>
    <ligand>
        <name>UDP-N-acetyl-alpha-D-glucosamine</name>
        <dbReference type="ChEBI" id="CHEBI:57705"/>
    </ligand>
</feature>
<dbReference type="GO" id="GO:0009245">
    <property type="term" value="P:lipid A biosynthetic process"/>
    <property type="evidence" value="ECO:0007669"/>
    <property type="project" value="UniProtKB-UniRule"/>
</dbReference>
<dbReference type="SUPFAM" id="SSF53448">
    <property type="entry name" value="Nucleotide-diphospho-sugar transferases"/>
    <property type="match status" value="1"/>
</dbReference>
<comment type="similarity">
    <text evidence="2 18">In the C-terminal section; belongs to the transferase hexapeptide repeat family.</text>
</comment>
<evidence type="ECO:0000256" key="12">
    <source>
        <dbReference type="ARBA" id="ARBA00023268"/>
    </source>
</evidence>
<feature type="binding site" evidence="18">
    <location>
        <position position="137"/>
    </location>
    <ligand>
        <name>UDP-N-acetyl-alpha-D-glucosamine</name>
        <dbReference type="ChEBI" id="CHEBI:57705"/>
    </ligand>
</feature>
<feature type="binding site" evidence="18">
    <location>
        <position position="153"/>
    </location>
    <ligand>
        <name>UDP-N-acetyl-alpha-D-glucosamine</name>
        <dbReference type="ChEBI" id="CHEBI:57705"/>
    </ligand>
</feature>
<name>A0A317CE01_9GAMM</name>
<evidence type="ECO:0000256" key="1">
    <source>
        <dbReference type="ARBA" id="ARBA00004496"/>
    </source>
</evidence>
<dbReference type="EC" id="2.3.1.157" evidence="18"/>
<dbReference type="EC" id="2.7.7.23" evidence="18"/>
<dbReference type="GO" id="GO:0000902">
    <property type="term" value="P:cell morphogenesis"/>
    <property type="evidence" value="ECO:0007669"/>
    <property type="project" value="UniProtKB-UniRule"/>
</dbReference>
<keyword evidence="8 18" id="KW-0677">Repeat</keyword>
<keyword evidence="12 18" id="KW-0511">Multifunctional enzyme</keyword>
<feature type="binding site" evidence="18">
    <location>
        <begin position="100"/>
        <end position="102"/>
    </location>
    <ligand>
        <name>UDP-N-acetyl-alpha-D-glucosamine</name>
        <dbReference type="ChEBI" id="CHEBI:57705"/>
    </ligand>
</feature>
<dbReference type="Proteomes" id="UP000245506">
    <property type="component" value="Unassembled WGS sequence"/>
</dbReference>
<dbReference type="UniPathway" id="UPA00113">
    <property type="reaction ID" value="UER00532"/>
</dbReference>
<keyword evidence="9 18" id="KW-0460">Magnesium</keyword>
<dbReference type="UniPathway" id="UPA00973"/>
<evidence type="ECO:0000313" key="21">
    <source>
        <dbReference type="EMBL" id="PWQ94530.1"/>
    </source>
</evidence>
<dbReference type="Gene3D" id="2.160.10.10">
    <property type="entry name" value="Hexapeptide repeat proteins"/>
    <property type="match status" value="1"/>
</dbReference>
<evidence type="ECO:0000256" key="7">
    <source>
        <dbReference type="ARBA" id="ARBA00022723"/>
    </source>
</evidence>
<comment type="pathway">
    <text evidence="18">Nucleotide-sugar biosynthesis; UDP-N-acetyl-alpha-D-glucosamine biosynthesis; N-acetyl-alpha-D-glucosamine 1-phosphate from alpha-D-glucosamine 6-phosphate (route II): step 2/2.</text>
</comment>
<dbReference type="InterPro" id="IPR029044">
    <property type="entry name" value="Nucleotide-diphossugar_trans"/>
</dbReference>
<evidence type="ECO:0000313" key="22">
    <source>
        <dbReference type="Proteomes" id="UP000245506"/>
    </source>
</evidence>
<feature type="binding site" evidence="18">
    <location>
        <position position="439"/>
    </location>
    <ligand>
        <name>acetyl-CoA</name>
        <dbReference type="ChEBI" id="CHEBI:57288"/>
    </ligand>
</feature>
<feature type="binding site" evidence="18">
    <location>
        <position position="376"/>
    </location>
    <ligand>
        <name>UDP-N-acetyl-alpha-D-glucosamine</name>
        <dbReference type="ChEBI" id="CHEBI:57705"/>
    </ligand>
</feature>
<evidence type="ECO:0000256" key="11">
    <source>
        <dbReference type="ARBA" id="ARBA00022984"/>
    </source>
</evidence>
<comment type="similarity">
    <text evidence="3 18">In the N-terminal section; belongs to the N-acetylglucosamine-1-phosphate uridyltransferase family.</text>
</comment>
<evidence type="ECO:0000256" key="6">
    <source>
        <dbReference type="ARBA" id="ARBA00022695"/>
    </source>
</evidence>
<comment type="catalytic activity">
    <reaction evidence="16 18">
        <text>N-acetyl-alpha-D-glucosamine 1-phosphate + UTP + H(+) = UDP-N-acetyl-alpha-D-glucosamine + diphosphate</text>
        <dbReference type="Rhea" id="RHEA:13509"/>
        <dbReference type="ChEBI" id="CHEBI:15378"/>
        <dbReference type="ChEBI" id="CHEBI:33019"/>
        <dbReference type="ChEBI" id="CHEBI:46398"/>
        <dbReference type="ChEBI" id="CHEBI:57705"/>
        <dbReference type="ChEBI" id="CHEBI:57776"/>
        <dbReference type="EC" id="2.7.7.23"/>
    </reaction>
</comment>
<dbReference type="CDD" id="cd03353">
    <property type="entry name" value="LbH_GlmU_C"/>
    <property type="match status" value="1"/>
</dbReference>
<feature type="binding site" evidence="18">
    <location>
        <position position="422"/>
    </location>
    <ligand>
        <name>acetyl-CoA</name>
        <dbReference type="ChEBI" id="CHEBI:57288"/>
    </ligand>
</feature>
<comment type="catalytic activity">
    <reaction evidence="15 18">
        <text>alpha-D-glucosamine 1-phosphate + acetyl-CoA = N-acetyl-alpha-D-glucosamine 1-phosphate + CoA + H(+)</text>
        <dbReference type="Rhea" id="RHEA:13725"/>
        <dbReference type="ChEBI" id="CHEBI:15378"/>
        <dbReference type="ChEBI" id="CHEBI:57287"/>
        <dbReference type="ChEBI" id="CHEBI:57288"/>
        <dbReference type="ChEBI" id="CHEBI:57776"/>
        <dbReference type="ChEBI" id="CHEBI:58516"/>
        <dbReference type="EC" id="2.3.1.157"/>
    </reaction>
</comment>
<dbReference type="InterPro" id="IPR001451">
    <property type="entry name" value="Hexapep"/>
</dbReference>
<dbReference type="GO" id="GO:0006048">
    <property type="term" value="P:UDP-N-acetylglucosamine biosynthetic process"/>
    <property type="evidence" value="ECO:0007669"/>
    <property type="project" value="UniProtKB-UniPathway"/>
</dbReference>
<feature type="region of interest" description="Pyrophosphorylase" evidence="18">
    <location>
        <begin position="1"/>
        <end position="228"/>
    </location>
</feature>
<comment type="pathway">
    <text evidence="18">Nucleotide-sugar biosynthesis; UDP-N-acetyl-alpha-D-glucosamine biosynthesis; UDP-N-acetyl-alpha-D-glucosamine from N-acetyl-alpha-D-glucosamine 1-phosphate: step 1/1.</text>
</comment>
<dbReference type="CDD" id="cd02540">
    <property type="entry name" value="GT2_GlmU_N_bac"/>
    <property type="match status" value="1"/>
</dbReference>
<feature type="binding site" evidence="18">
    <location>
        <begin position="78"/>
        <end position="79"/>
    </location>
    <ligand>
        <name>UDP-N-acetyl-alpha-D-glucosamine</name>
        <dbReference type="ChEBI" id="CHEBI:57705"/>
    </ligand>
</feature>
<feature type="binding site" evidence="18">
    <location>
        <position position="73"/>
    </location>
    <ligand>
        <name>UDP-N-acetyl-alpha-D-glucosamine</name>
        <dbReference type="ChEBI" id="CHEBI:57705"/>
    </ligand>
</feature>
<gene>
    <name evidence="18 21" type="primary">glmU</name>
    <name evidence="21" type="ORF">DKT75_14635</name>
</gene>
<evidence type="ECO:0000256" key="15">
    <source>
        <dbReference type="ARBA" id="ARBA00048247"/>
    </source>
</evidence>
<dbReference type="PANTHER" id="PTHR43584:SF3">
    <property type="entry name" value="BIFUNCTIONAL PROTEIN GLMU"/>
    <property type="match status" value="1"/>
</dbReference>
<dbReference type="InterPro" id="IPR038009">
    <property type="entry name" value="GlmU_C_LbH"/>
</dbReference>
<keyword evidence="7 18" id="KW-0479">Metal-binding</keyword>
<protein>
    <recommendedName>
        <fullName evidence="18">Bifunctional protein GlmU</fullName>
    </recommendedName>
    <domain>
        <recommendedName>
            <fullName evidence="18">UDP-N-acetylglucosamine pyrophosphorylase</fullName>
            <ecNumber evidence="18">2.7.7.23</ecNumber>
        </recommendedName>
        <alternativeName>
            <fullName evidence="18">N-acetylglucosamine-1-phosphate uridyltransferase</fullName>
        </alternativeName>
    </domain>
    <domain>
        <recommendedName>
            <fullName evidence="18">Glucosamine-1-phosphate N-acetyltransferase</fullName>
            <ecNumber evidence="18">2.3.1.157</ecNumber>
        </recommendedName>
    </domain>
</protein>
<dbReference type="InterPro" id="IPR005882">
    <property type="entry name" value="Bifunctional_GlmU"/>
</dbReference>
<feature type="binding site" evidence="18">
    <location>
        <position position="350"/>
    </location>
    <ligand>
        <name>UDP-N-acetyl-alpha-D-glucosamine</name>
        <dbReference type="ChEBI" id="CHEBI:57705"/>
    </ligand>
</feature>
<keyword evidence="14 18" id="KW-0961">Cell wall biogenesis/degradation</keyword>
<dbReference type="Pfam" id="PF12804">
    <property type="entry name" value="NTP_transf_3"/>
    <property type="match status" value="1"/>
</dbReference>
<dbReference type="GO" id="GO:0019134">
    <property type="term" value="F:glucosamine-1-phosphate N-acetyltransferase activity"/>
    <property type="evidence" value="ECO:0007669"/>
    <property type="project" value="UniProtKB-UniRule"/>
</dbReference>
<feature type="binding site" evidence="18">
    <location>
        <position position="168"/>
    </location>
    <ligand>
        <name>UDP-N-acetyl-alpha-D-glucosamine</name>
        <dbReference type="ChEBI" id="CHEBI:57705"/>
    </ligand>
</feature>
<sequence>MKIKSIILAAGKGSRMRSDLPKVMHKIGGKSMLHHVIDTCKEAKSDDIVIVVGHHAEVVIESVTDNNVSWVYQNDQLGTGHAVIQAIPNIDDNDVVLIAYGDVPLVRSETLKPLCECIGDYDYALLTTKLEKPTGYGRIVRDSSSGEIIEIVEEKDASDEIRKIDEVNTGIVAAKGKQLKRWLSMLTADNAQKEYYLTDCVAHAVSEGAAITSVLCMDPVEIQGVNNRQQQAELERGYQARQAEGLMVAGATLLDPQRVDVRGEVTVGKDVIIDINAVFIGNVHLSDGVSIEANCVIKNSSIGANTTIKPNSVIDDAEIGALCDIGPFARIRPDTVLKDSAKVGNFVEIKKSTVGEGSKVSHLSYIGDTEMGANVNIGAGTITCNYDGVNKFKTVIGDDAFVGSDSQLIAPVTIKAGATIGAGSTITQDTPEHTLTLSRSKQVSITGWKRPTKLTNKDS</sequence>
<comment type="subcellular location">
    <subcellularLocation>
        <location evidence="1 18">Cytoplasm</location>
    </subcellularLocation>
</comment>
<dbReference type="InterPro" id="IPR056729">
    <property type="entry name" value="GMPPB_C"/>
</dbReference>
<keyword evidence="6 18" id="KW-0548">Nucleotidyltransferase</keyword>
<dbReference type="GO" id="GO:0071555">
    <property type="term" value="P:cell wall organization"/>
    <property type="evidence" value="ECO:0007669"/>
    <property type="project" value="UniProtKB-KW"/>
</dbReference>
<reference evidence="21 22" key="1">
    <citation type="submission" date="2018-05" db="EMBL/GenBank/DDBJ databases">
        <title>Leucothrix arctica sp. nov., isolated from Arctic seawater.</title>
        <authorList>
            <person name="Choi A."/>
            <person name="Baek K."/>
        </authorList>
    </citation>
    <scope>NUCLEOTIDE SEQUENCE [LARGE SCALE GENOMIC DNA]</scope>
    <source>
        <strain evidence="21 22">IMCC9719</strain>
    </source>
</reference>
<dbReference type="GO" id="GO:0008360">
    <property type="term" value="P:regulation of cell shape"/>
    <property type="evidence" value="ECO:0007669"/>
    <property type="project" value="UniProtKB-KW"/>
</dbReference>